<protein>
    <submittedName>
        <fullName evidence="2">Uncharacterized protein</fullName>
    </submittedName>
</protein>
<accession>A0ABW3W0G8</accession>
<name>A0ABW3W0G8_9ACTN</name>
<keyword evidence="3" id="KW-1185">Reference proteome</keyword>
<gene>
    <name evidence="2" type="ORF">ACFQ3F_12320</name>
</gene>
<proteinExistence type="predicted"/>
<keyword evidence="1" id="KW-1133">Transmembrane helix</keyword>
<dbReference type="Proteomes" id="UP001597229">
    <property type="component" value="Unassembled WGS sequence"/>
</dbReference>
<dbReference type="RefSeq" id="WP_367918082.1">
    <property type="nucleotide sequence ID" value="NZ_BAABAC010000006.1"/>
</dbReference>
<feature type="transmembrane region" description="Helical" evidence="1">
    <location>
        <begin position="36"/>
        <end position="60"/>
    </location>
</feature>
<keyword evidence="1" id="KW-0812">Transmembrane</keyword>
<evidence type="ECO:0000313" key="3">
    <source>
        <dbReference type="Proteomes" id="UP001597229"/>
    </source>
</evidence>
<dbReference type="EMBL" id="JBHTLX010000016">
    <property type="protein sequence ID" value="MFD1248575.1"/>
    <property type="molecule type" value="Genomic_DNA"/>
</dbReference>
<evidence type="ECO:0000313" key="2">
    <source>
        <dbReference type="EMBL" id="MFD1248575.1"/>
    </source>
</evidence>
<reference evidence="3" key="1">
    <citation type="journal article" date="2019" name="Int. J. Syst. Evol. Microbiol.">
        <title>The Global Catalogue of Microorganisms (GCM) 10K type strain sequencing project: providing services to taxonomists for standard genome sequencing and annotation.</title>
        <authorList>
            <consortium name="The Broad Institute Genomics Platform"/>
            <consortium name="The Broad Institute Genome Sequencing Center for Infectious Disease"/>
            <person name="Wu L."/>
            <person name="Ma J."/>
        </authorList>
    </citation>
    <scope>NUCLEOTIDE SEQUENCE [LARGE SCALE GENOMIC DNA]</scope>
    <source>
        <strain evidence="3">CCUG 52478</strain>
    </source>
</reference>
<evidence type="ECO:0000256" key="1">
    <source>
        <dbReference type="SAM" id="Phobius"/>
    </source>
</evidence>
<comment type="caution">
    <text evidence="2">The sequence shown here is derived from an EMBL/GenBank/DDBJ whole genome shotgun (WGS) entry which is preliminary data.</text>
</comment>
<keyword evidence="1" id="KW-0472">Membrane</keyword>
<sequence>MQDQHDDEKGDAMSEINADQFPGFSENHYQHGMHSLAWISLWVIVGLGVAAGIFGFVWGVSH</sequence>
<organism evidence="2 3">
    <name type="scientific">Nocardioides ginsengisoli</name>
    <dbReference type="NCBI Taxonomy" id="363868"/>
    <lineage>
        <taxon>Bacteria</taxon>
        <taxon>Bacillati</taxon>
        <taxon>Actinomycetota</taxon>
        <taxon>Actinomycetes</taxon>
        <taxon>Propionibacteriales</taxon>
        <taxon>Nocardioidaceae</taxon>
        <taxon>Nocardioides</taxon>
    </lineage>
</organism>